<accession>S3D7X8</accession>
<evidence type="ECO:0000313" key="2">
    <source>
        <dbReference type="Proteomes" id="UP000016923"/>
    </source>
</evidence>
<proteinExistence type="predicted"/>
<dbReference type="OMA" id="MGAVCHE"/>
<dbReference type="HOGENOM" id="CLU_042091_0_1_1"/>
<dbReference type="VEuPathDB" id="FungiDB:F503_07311"/>
<dbReference type="STRING" id="1262450.S3D7X8"/>
<dbReference type="AlphaFoldDB" id="S3D7X8"/>
<dbReference type="eggNOG" id="ENOG502T2GP">
    <property type="taxonomic scope" value="Eukaryota"/>
</dbReference>
<evidence type="ECO:0000313" key="1">
    <source>
        <dbReference type="EMBL" id="EPE09535.1"/>
    </source>
</evidence>
<dbReference type="OrthoDB" id="3432781at2759"/>
<dbReference type="EMBL" id="KE148147">
    <property type="protein sequence ID" value="EPE09535.1"/>
    <property type="molecule type" value="Genomic_DNA"/>
</dbReference>
<name>S3D7X8_OPHP1</name>
<reference evidence="1 2" key="1">
    <citation type="journal article" date="2013" name="BMC Genomics">
        <title>The genome and transcriptome of the pine saprophyte Ophiostoma piceae, and a comparison with the bark beetle-associated pine pathogen Grosmannia clavigera.</title>
        <authorList>
            <person name="Haridas S."/>
            <person name="Wang Y."/>
            <person name="Lim L."/>
            <person name="Massoumi Alamouti S."/>
            <person name="Jackman S."/>
            <person name="Docking R."/>
            <person name="Robertson G."/>
            <person name="Birol I."/>
            <person name="Bohlmann J."/>
            <person name="Breuil C."/>
        </authorList>
    </citation>
    <scope>NUCLEOTIDE SEQUENCE [LARGE SCALE GENOMIC DNA]</scope>
    <source>
        <strain evidence="1 2">UAMH 11346</strain>
    </source>
</reference>
<dbReference type="Proteomes" id="UP000016923">
    <property type="component" value="Unassembled WGS sequence"/>
</dbReference>
<protein>
    <submittedName>
        <fullName evidence="1">Uncharacterized protein</fullName>
    </submittedName>
</protein>
<keyword evidence="2" id="KW-1185">Reference proteome</keyword>
<dbReference type="InterPro" id="IPR025213">
    <property type="entry name" value="Sim4_Fta2"/>
</dbReference>
<gene>
    <name evidence="1" type="ORF">F503_07311</name>
</gene>
<organism evidence="1 2">
    <name type="scientific">Ophiostoma piceae (strain UAMH 11346)</name>
    <name type="common">Sap stain fungus</name>
    <dbReference type="NCBI Taxonomy" id="1262450"/>
    <lineage>
        <taxon>Eukaryota</taxon>
        <taxon>Fungi</taxon>
        <taxon>Dikarya</taxon>
        <taxon>Ascomycota</taxon>
        <taxon>Pezizomycotina</taxon>
        <taxon>Sordariomycetes</taxon>
        <taxon>Sordariomycetidae</taxon>
        <taxon>Ophiostomatales</taxon>
        <taxon>Ophiostomataceae</taxon>
        <taxon>Ophiostoma</taxon>
    </lineage>
</organism>
<sequence>MPPAQHPIYPDWPTCPADLVPLPQVDGPKLKPFDFGGPQRIEFVKYIASGLHGHVVHARIHGKDYAIKLFRYVSVTNWYGPLDCYFPEKDHKEQLAALAPYGEPFYSECRAFGRLHETGRADLALDCFGYVLLDEDSERALDKVKSLEFNGDIYMFVGNVRSDFRGPSGRPPPIRGIVKALGTPDNLCDDLPVATARRLLDNIVQMQQLGIVRLDGRRGQFVDWKFADFSTAITTPHFLTTPEILKGPIPPAGLAAMEYQLFLMCICDYWDFEQTIEESNNTEWTEQRKRLNLFILRGRNRYPMRHRVVPYTLVDPRCFDWRAPLAAAAAMGLAKRPTKSARTRTARLPRWYYPCSDDVAHYLQTQYAYPVLIEWDVRDGCIFPAKRPMGAVCHELNMRLQKNGGDLDLTVPENKTLVEQDKEARFMLDETYEHGTTSRLPVYTFD</sequence>
<dbReference type="Pfam" id="PF13095">
    <property type="entry name" value="FTA2"/>
    <property type="match status" value="1"/>
</dbReference>